<keyword evidence="3" id="KW-1185">Reference proteome</keyword>
<dbReference type="Proteomes" id="UP000187209">
    <property type="component" value="Unassembled WGS sequence"/>
</dbReference>
<proteinExistence type="predicted"/>
<dbReference type="EMBL" id="MPUH01000594">
    <property type="protein sequence ID" value="OMJ77085.1"/>
    <property type="molecule type" value="Genomic_DNA"/>
</dbReference>
<evidence type="ECO:0000313" key="2">
    <source>
        <dbReference type="EMBL" id="OMJ78112.1"/>
    </source>
</evidence>
<gene>
    <name evidence="2" type="ORF">SteCoe_22126</name>
    <name evidence="1" type="ORF">SteCoe_23399</name>
</gene>
<dbReference type="InterPro" id="IPR008560">
    <property type="entry name" value="DUF842_euk"/>
</dbReference>
<organism evidence="2 3">
    <name type="scientific">Stentor coeruleus</name>
    <dbReference type="NCBI Taxonomy" id="5963"/>
    <lineage>
        <taxon>Eukaryota</taxon>
        <taxon>Sar</taxon>
        <taxon>Alveolata</taxon>
        <taxon>Ciliophora</taxon>
        <taxon>Postciliodesmatophora</taxon>
        <taxon>Heterotrichea</taxon>
        <taxon>Heterotrichida</taxon>
        <taxon>Stentoridae</taxon>
        <taxon>Stentor</taxon>
    </lineage>
</organism>
<protein>
    <submittedName>
        <fullName evidence="2">Uncharacterized protein</fullName>
    </submittedName>
</protein>
<dbReference type="AlphaFoldDB" id="A0A1R2BMW8"/>
<evidence type="ECO:0000313" key="1">
    <source>
        <dbReference type="EMBL" id="OMJ77085.1"/>
    </source>
</evidence>
<comment type="caution">
    <text evidence="2">The sequence shown here is derived from an EMBL/GenBank/DDBJ whole genome shotgun (WGS) entry which is preliminary data.</text>
</comment>
<reference evidence="2 3" key="1">
    <citation type="submission" date="2016-11" db="EMBL/GenBank/DDBJ databases">
        <title>The macronuclear genome of Stentor coeruleus: a giant cell with tiny introns.</title>
        <authorList>
            <person name="Slabodnick M."/>
            <person name="Ruby J.G."/>
            <person name="Reiff S.B."/>
            <person name="Swart E.C."/>
            <person name="Gosai S."/>
            <person name="Prabakaran S."/>
            <person name="Witkowska E."/>
            <person name="Larue G.E."/>
            <person name="Fisher S."/>
            <person name="Freeman R.M."/>
            <person name="Gunawardena J."/>
            <person name="Chu W."/>
            <person name="Stover N.A."/>
            <person name="Gregory B.D."/>
            <person name="Nowacki M."/>
            <person name="Derisi J."/>
            <person name="Roy S.W."/>
            <person name="Marshall W.F."/>
            <person name="Sood P."/>
        </authorList>
    </citation>
    <scope>NUCLEOTIDE SEQUENCE [LARGE SCALE GENOMIC DNA]</scope>
    <source>
        <strain evidence="2">WM001</strain>
    </source>
</reference>
<name>A0A1R2BMW8_9CILI</name>
<dbReference type="Pfam" id="PF05811">
    <property type="entry name" value="DUF842"/>
    <property type="match status" value="1"/>
</dbReference>
<dbReference type="EMBL" id="MPUH01000538">
    <property type="protein sequence ID" value="OMJ78112.1"/>
    <property type="molecule type" value="Genomic_DNA"/>
</dbReference>
<evidence type="ECO:0000313" key="3">
    <source>
        <dbReference type="Proteomes" id="UP000187209"/>
    </source>
</evidence>
<sequence length="130" mass="14801">MEEFFKKVSSELEEYSKMLGVEIESDHKKLISQGYDCMSSCFLRPESIAKCGKCAENCHLTVRRAQNEIEEKVTAIQNRFSDCINTCGIKSARYQSELLKQCLSECSLEASNMFLVVTKDAKQLIKDNLI</sequence>
<accession>A0A1R2BMW8</accession>